<feature type="binding site" evidence="13">
    <location>
        <begin position="319"/>
        <end position="320"/>
    </location>
    <ligand>
        <name>FMN</name>
        <dbReference type="ChEBI" id="CHEBI:58210"/>
    </ligand>
</feature>
<evidence type="ECO:0000256" key="10">
    <source>
        <dbReference type="ARBA" id="ARBA00023002"/>
    </source>
</evidence>
<keyword evidence="16" id="KW-1185">Reference proteome</keyword>
<comment type="catalytic activity">
    <reaction evidence="12 13">
        <text>(S)-dihydroorotate + a quinone = orotate + a quinol</text>
        <dbReference type="Rhea" id="RHEA:30187"/>
        <dbReference type="ChEBI" id="CHEBI:24646"/>
        <dbReference type="ChEBI" id="CHEBI:30839"/>
        <dbReference type="ChEBI" id="CHEBI:30864"/>
        <dbReference type="ChEBI" id="CHEBI:132124"/>
        <dbReference type="EC" id="1.3.5.2"/>
    </reaction>
</comment>
<dbReference type="OrthoDB" id="9802377at2"/>
<proteinExistence type="inferred from homology"/>
<evidence type="ECO:0000256" key="9">
    <source>
        <dbReference type="ARBA" id="ARBA00022975"/>
    </source>
</evidence>
<evidence type="ECO:0000259" key="14">
    <source>
        <dbReference type="Pfam" id="PF01180"/>
    </source>
</evidence>
<dbReference type="EC" id="1.3.5.2" evidence="13"/>
<evidence type="ECO:0000256" key="2">
    <source>
        <dbReference type="ARBA" id="ARBA00004202"/>
    </source>
</evidence>
<dbReference type="InterPro" id="IPR050074">
    <property type="entry name" value="DHO_dehydrogenase"/>
</dbReference>
<feature type="binding site" evidence="13">
    <location>
        <begin position="62"/>
        <end position="66"/>
    </location>
    <ligand>
        <name>FMN</name>
        <dbReference type="ChEBI" id="CHEBI:58210"/>
    </ligand>
</feature>
<dbReference type="Proteomes" id="UP000305674">
    <property type="component" value="Unassembled WGS sequence"/>
</dbReference>
<comment type="pathway">
    <text evidence="3 13">Pyrimidine metabolism; UMP biosynthesis via de novo pathway; orotate from (S)-dihydroorotate (quinone route): step 1/1.</text>
</comment>
<protein>
    <recommendedName>
        <fullName evidence="13">Dihydroorotate dehydrogenase (quinone)</fullName>
        <ecNumber evidence="13">1.3.5.2</ecNumber>
    </recommendedName>
    <alternativeName>
        <fullName evidence="13">DHOdehase</fullName>
        <shortName evidence="13">DHOD</shortName>
        <shortName evidence="13">DHODase</shortName>
    </alternativeName>
    <alternativeName>
        <fullName evidence="13">Dihydroorotate oxidase</fullName>
    </alternativeName>
</protein>
<evidence type="ECO:0000313" key="16">
    <source>
        <dbReference type="Proteomes" id="UP000305674"/>
    </source>
</evidence>
<gene>
    <name evidence="13 15" type="primary">pyrD</name>
    <name evidence="15" type="ORF">FCL40_04515</name>
</gene>
<feature type="binding site" evidence="13">
    <location>
        <position position="246"/>
    </location>
    <ligand>
        <name>FMN</name>
        <dbReference type="ChEBI" id="CHEBI:58210"/>
    </ligand>
</feature>
<name>A0A4U1BHA0_9GAMM</name>
<comment type="function">
    <text evidence="1 13">Catalyzes the conversion of dihydroorotate to orotate with quinone as electron acceptor.</text>
</comment>
<keyword evidence="8 13" id="KW-0288">FMN</keyword>
<dbReference type="InterPro" id="IPR005719">
    <property type="entry name" value="Dihydroorotate_DH_2"/>
</dbReference>
<dbReference type="NCBIfam" id="TIGR01036">
    <property type="entry name" value="pyrD_sub2"/>
    <property type="match status" value="1"/>
</dbReference>
<dbReference type="NCBIfam" id="NF003646">
    <property type="entry name" value="PRK05286.1-4"/>
    <property type="match status" value="1"/>
</dbReference>
<feature type="binding site" evidence="13">
    <location>
        <position position="140"/>
    </location>
    <ligand>
        <name>FMN</name>
        <dbReference type="ChEBI" id="CHEBI:58210"/>
    </ligand>
</feature>
<dbReference type="EMBL" id="SWCI01000002">
    <property type="protein sequence ID" value="TKB50424.1"/>
    <property type="molecule type" value="Genomic_DNA"/>
</dbReference>
<dbReference type="HAMAP" id="MF_00225">
    <property type="entry name" value="DHO_dh_type2"/>
    <property type="match status" value="1"/>
</dbReference>
<dbReference type="InterPro" id="IPR005720">
    <property type="entry name" value="Dihydroorotate_DH_cat"/>
</dbReference>
<accession>A0A4U1BHA0</accession>
<evidence type="ECO:0000256" key="6">
    <source>
        <dbReference type="ARBA" id="ARBA00022475"/>
    </source>
</evidence>
<dbReference type="InterPro" id="IPR001295">
    <property type="entry name" value="Dihydroorotate_DH_CS"/>
</dbReference>
<comment type="caution">
    <text evidence="15">The sequence shown here is derived from an EMBL/GenBank/DDBJ whole genome shotgun (WGS) entry which is preliminary data.</text>
</comment>
<dbReference type="AlphaFoldDB" id="A0A4U1BHA0"/>
<dbReference type="PANTHER" id="PTHR48109:SF4">
    <property type="entry name" value="DIHYDROOROTATE DEHYDROGENASE (QUINONE), MITOCHONDRIAL"/>
    <property type="match status" value="1"/>
</dbReference>
<organism evidence="15 16">
    <name type="scientific">Ferrimonas sediminicola</name>
    <dbReference type="NCBI Taxonomy" id="2569538"/>
    <lineage>
        <taxon>Bacteria</taxon>
        <taxon>Pseudomonadati</taxon>
        <taxon>Pseudomonadota</taxon>
        <taxon>Gammaproteobacteria</taxon>
        <taxon>Alteromonadales</taxon>
        <taxon>Ferrimonadaceae</taxon>
        <taxon>Ferrimonas</taxon>
    </lineage>
</organism>
<keyword evidence="9 13" id="KW-0665">Pyrimidine biosynthesis</keyword>
<keyword evidence="6 13" id="KW-1003">Cell membrane</keyword>
<comment type="subcellular location">
    <subcellularLocation>
        <location evidence="2 13">Cell membrane</location>
        <topology evidence="2 13">Peripheral membrane protein</topology>
    </subcellularLocation>
</comment>
<feature type="binding site" evidence="13">
    <location>
        <position position="86"/>
    </location>
    <ligand>
        <name>FMN</name>
        <dbReference type="ChEBI" id="CHEBI:58210"/>
    </ligand>
</feature>
<feature type="binding site" evidence="13">
    <location>
        <position position="173"/>
    </location>
    <ligand>
        <name>substrate</name>
    </ligand>
</feature>
<evidence type="ECO:0000256" key="5">
    <source>
        <dbReference type="ARBA" id="ARBA00011245"/>
    </source>
</evidence>
<evidence type="ECO:0000256" key="3">
    <source>
        <dbReference type="ARBA" id="ARBA00005161"/>
    </source>
</evidence>
<feature type="binding site" evidence="13">
    <location>
        <position position="298"/>
    </location>
    <ligand>
        <name>FMN</name>
        <dbReference type="ChEBI" id="CHEBI:58210"/>
    </ligand>
</feature>
<dbReference type="GO" id="GO:0106430">
    <property type="term" value="F:dihydroorotate dehydrogenase (quinone) activity"/>
    <property type="evidence" value="ECO:0007669"/>
    <property type="project" value="UniProtKB-EC"/>
</dbReference>
<dbReference type="UniPathway" id="UPA00070">
    <property type="reaction ID" value="UER00946"/>
</dbReference>
<dbReference type="FunFam" id="3.20.20.70:FF:000028">
    <property type="entry name" value="Dihydroorotate dehydrogenase (quinone)"/>
    <property type="match status" value="1"/>
</dbReference>
<evidence type="ECO:0000256" key="12">
    <source>
        <dbReference type="ARBA" id="ARBA00048639"/>
    </source>
</evidence>
<dbReference type="CDD" id="cd04738">
    <property type="entry name" value="DHOD_2_like"/>
    <property type="match status" value="1"/>
</dbReference>
<evidence type="ECO:0000313" key="15">
    <source>
        <dbReference type="EMBL" id="TKB50424.1"/>
    </source>
</evidence>
<feature type="binding site" evidence="13">
    <location>
        <position position="173"/>
    </location>
    <ligand>
        <name>FMN</name>
        <dbReference type="ChEBI" id="CHEBI:58210"/>
    </ligand>
</feature>
<dbReference type="NCBIfam" id="NF003652">
    <property type="entry name" value="PRK05286.2-5"/>
    <property type="match status" value="1"/>
</dbReference>
<dbReference type="Pfam" id="PF01180">
    <property type="entry name" value="DHO_dh"/>
    <property type="match status" value="1"/>
</dbReference>
<evidence type="ECO:0000256" key="8">
    <source>
        <dbReference type="ARBA" id="ARBA00022643"/>
    </source>
</evidence>
<keyword evidence="7 13" id="KW-0285">Flavoprotein</keyword>
<dbReference type="GO" id="GO:0005737">
    <property type="term" value="C:cytoplasm"/>
    <property type="evidence" value="ECO:0007669"/>
    <property type="project" value="InterPro"/>
</dbReference>
<dbReference type="SUPFAM" id="SSF51395">
    <property type="entry name" value="FMN-linked oxidoreductases"/>
    <property type="match status" value="1"/>
</dbReference>
<feature type="binding site" evidence="13">
    <location>
        <position position="66"/>
    </location>
    <ligand>
        <name>substrate</name>
    </ligand>
</feature>
<dbReference type="PROSITE" id="PS00912">
    <property type="entry name" value="DHODEHASE_2"/>
    <property type="match status" value="1"/>
</dbReference>
<dbReference type="NCBIfam" id="NF003645">
    <property type="entry name" value="PRK05286.1-2"/>
    <property type="match status" value="1"/>
</dbReference>
<feature type="domain" description="Dihydroorotate dehydrogenase catalytic" evidence="14">
    <location>
        <begin position="47"/>
        <end position="337"/>
    </location>
</feature>
<comment type="subunit">
    <text evidence="5 13">Monomer.</text>
</comment>
<reference evidence="15 16" key="1">
    <citation type="submission" date="2019-04" db="EMBL/GenBank/DDBJ databases">
        <authorList>
            <person name="Hwang J.C."/>
        </authorList>
    </citation>
    <scope>NUCLEOTIDE SEQUENCE [LARGE SCALE GENOMIC DNA]</scope>
    <source>
        <strain evidence="15 16">IMCC35001</strain>
    </source>
</reference>
<dbReference type="PIRSF" id="PIRSF000164">
    <property type="entry name" value="DHO_oxidase"/>
    <property type="match status" value="1"/>
</dbReference>
<comment type="similarity">
    <text evidence="4 13">Belongs to the dihydroorotate dehydrogenase family. Type 2 subfamily.</text>
</comment>
<dbReference type="RefSeq" id="WP_136851783.1">
    <property type="nucleotide sequence ID" value="NZ_SWCI01000002.1"/>
</dbReference>
<dbReference type="GO" id="GO:0006207">
    <property type="term" value="P:'de novo' pyrimidine nucleobase biosynthetic process"/>
    <property type="evidence" value="ECO:0007669"/>
    <property type="project" value="UniProtKB-UniRule"/>
</dbReference>
<dbReference type="NCBIfam" id="NF003644">
    <property type="entry name" value="PRK05286.1-1"/>
    <property type="match status" value="1"/>
</dbReference>
<feature type="active site" description="Nucleophile" evidence="13">
    <location>
        <position position="176"/>
    </location>
</feature>
<feature type="binding site" evidence="13">
    <location>
        <position position="178"/>
    </location>
    <ligand>
        <name>substrate</name>
    </ligand>
</feature>
<dbReference type="PANTHER" id="PTHR48109">
    <property type="entry name" value="DIHYDROOROTATE DEHYDROGENASE (QUINONE), MITOCHONDRIAL-RELATED"/>
    <property type="match status" value="1"/>
</dbReference>
<evidence type="ECO:0000256" key="7">
    <source>
        <dbReference type="ARBA" id="ARBA00022630"/>
    </source>
</evidence>
<evidence type="ECO:0000256" key="4">
    <source>
        <dbReference type="ARBA" id="ARBA00005359"/>
    </source>
</evidence>
<comment type="cofactor">
    <cofactor evidence="13">
        <name>FMN</name>
        <dbReference type="ChEBI" id="CHEBI:58210"/>
    </cofactor>
    <text evidence="13">Binds 1 FMN per subunit.</text>
</comment>
<feature type="binding site" evidence="13">
    <location>
        <position position="269"/>
    </location>
    <ligand>
        <name>FMN</name>
        <dbReference type="ChEBI" id="CHEBI:58210"/>
    </ligand>
</feature>
<dbReference type="InterPro" id="IPR012135">
    <property type="entry name" value="Dihydroorotate_DH_1_2"/>
</dbReference>
<evidence type="ECO:0000256" key="13">
    <source>
        <dbReference type="HAMAP-Rule" id="MF_00225"/>
    </source>
</evidence>
<dbReference type="GO" id="GO:0044205">
    <property type="term" value="P:'de novo' UMP biosynthetic process"/>
    <property type="evidence" value="ECO:0007669"/>
    <property type="project" value="UniProtKB-UniRule"/>
</dbReference>
<feature type="binding site" evidence="13">
    <location>
        <position position="218"/>
    </location>
    <ligand>
        <name>FMN</name>
        <dbReference type="ChEBI" id="CHEBI:58210"/>
    </ligand>
</feature>
<keyword evidence="10 13" id="KW-0560">Oxidoreductase</keyword>
<sequence>MFYKIAQKFLFQTNPEFAHNFAITSLRCTAGTPLAMFYSQKLPAAPVECMGLTFPNPVGLAAGMDKDGESIDAFVAMGFGHIEVGTVTPRPQPGNDKPRAFRLRPAKAIINRMGFNNLGVDNLVKNIKNSNRGDAIIGVNIGKNKTTPLEEGKNDYLFCMDKVYEVADYIAVNISSPNTPGLRSLQYGEMLDDLLSALKERQSKLAEQYNRYVPIALKIAPDLSDDELKQICDALVKFKFDGVIATNTTLDREAVKHLPEHAEAGGLSGAPLTQRATEVIAKTAEYLDGALPIIGVGGIGSGQDAMDKLDAGAKIVQIYTGFIYEGPELIKSITEDFLKRK</sequence>
<dbReference type="GO" id="GO:0005886">
    <property type="term" value="C:plasma membrane"/>
    <property type="evidence" value="ECO:0007669"/>
    <property type="project" value="UniProtKB-SubCell"/>
</dbReference>
<keyword evidence="11 13" id="KW-0472">Membrane</keyword>
<feature type="binding site" evidence="13">
    <location>
        <begin position="247"/>
        <end position="248"/>
    </location>
    <ligand>
        <name>substrate</name>
    </ligand>
</feature>
<evidence type="ECO:0000256" key="1">
    <source>
        <dbReference type="ARBA" id="ARBA00003125"/>
    </source>
</evidence>
<dbReference type="InterPro" id="IPR013785">
    <property type="entry name" value="Aldolase_TIM"/>
</dbReference>
<dbReference type="PROSITE" id="PS00911">
    <property type="entry name" value="DHODEHASE_1"/>
    <property type="match status" value="1"/>
</dbReference>
<feature type="binding site" evidence="13">
    <location>
        <begin position="111"/>
        <end position="115"/>
    </location>
    <ligand>
        <name>substrate</name>
    </ligand>
</feature>
<evidence type="ECO:0000256" key="11">
    <source>
        <dbReference type="ARBA" id="ARBA00023136"/>
    </source>
</evidence>
<dbReference type="Gene3D" id="3.20.20.70">
    <property type="entry name" value="Aldolase class I"/>
    <property type="match status" value="1"/>
</dbReference>